<keyword evidence="4 5" id="KW-0067">ATP-binding</keyword>
<dbReference type="PROSITE" id="PS00107">
    <property type="entry name" value="PROTEIN_KINASE_ATP"/>
    <property type="match status" value="1"/>
</dbReference>
<feature type="binding site" evidence="5">
    <location>
        <position position="53"/>
    </location>
    <ligand>
        <name>ATP</name>
        <dbReference type="ChEBI" id="CHEBI:30616"/>
    </ligand>
</feature>
<organism evidence="9 10">
    <name type="scientific">Pendulispora albinea</name>
    <dbReference type="NCBI Taxonomy" id="2741071"/>
    <lineage>
        <taxon>Bacteria</taxon>
        <taxon>Pseudomonadati</taxon>
        <taxon>Myxococcota</taxon>
        <taxon>Myxococcia</taxon>
        <taxon>Myxococcales</taxon>
        <taxon>Sorangiineae</taxon>
        <taxon>Pendulisporaceae</taxon>
        <taxon>Pendulispora</taxon>
    </lineage>
</organism>
<dbReference type="SMART" id="SM00220">
    <property type="entry name" value="S_TKc"/>
    <property type="match status" value="1"/>
</dbReference>
<dbReference type="SUPFAM" id="SSF56112">
    <property type="entry name" value="Protein kinase-like (PK-like)"/>
    <property type="match status" value="1"/>
</dbReference>
<dbReference type="InterPro" id="IPR000719">
    <property type="entry name" value="Prot_kinase_dom"/>
</dbReference>
<dbReference type="PROSITE" id="PS00108">
    <property type="entry name" value="PROTEIN_KINASE_ST"/>
    <property type="match status" value="1"/>
</dbReference>
<feature type="transmembrane region" description="Helical" evidence="7">
    <location>
        <begin position="387"/>
        <end position="409"/>
    </location>
</feature>
<dbReference type="InterPro" id="IPR011009">
    <property type="entry name" value="Kinase-like_dom_sf"/>
</dbReference>
<protein>
    <submittedName>
        <fullName evidence="9">Protein kinase</fullName>
    </submittedName>
</protein>
<gene>
    <name evidence="9" type="ORF">LZC94_16825</name>
</gene>
<accession>A0ABZ2M8Q1</accession>
<dbReference type="GO" id="GO:0016301">
    <property type="term" value="F:kinase activity"/>
    <property type="evidence" value="ECO:0007669"/>
    <property type="project" value="UniProtKB-KW"/>
</dbReference>
<evidence type="ECO:0000256" key="7">
    <source>
        <dbReference type="SAM" id="Phobius"/>
    </source>
</evidence>
<keyword evidence="7" id="KW-0812">Transmembrane</keyword>
<sequence length="515" mass="54444">MSAKKLDNVGRGTVAVGEIIAGKFRVDRVLGQGGMGVVVLATHLVLDEQFALKLLRPEIAADGEIVERFSREAKACVRIKSEHVARVHDVGMREDGTPFMVMEYLEGIDLGTALHENGPLPVEEAVEYVVQACEALAQAHALGIVHRDIKPENLYMVNHTEGWRSIKLLDFGISKAIPAPKSQDFLPGNIRESRMMGTPHYMSPEQMQQLETIDGRSDIWSLGVVLYELLTAHYAWDGASVHEVTQAILKGKAPWLDTVRPDSPAGLASVIERCLEKDPNRRFANVAELAIALLPFAPRRSRVSAERTVSVIRSSGLSNIDLRLPTSVHPPAAPPASLASTGPAISLPASSIPAVSRDPIARDAPTMPDLSAELARQPRVAANRTRAMLLLGAGAGLLAAVALGVATFGSRKAPQKSERAANVAPATQPGPTENLGSARGGPGPDDLARAEKGAADPAHGALGGDKAAQPSGDGKSPSADPRDASRSDGSTRRRPPRSVTAGKAPADGGEPDLGY</sequence>
<dbReference type="InterPro" id="IPR017441">
    <property type="entry name" value="Protein_kinase_ATP_BS"/>
</dbReference>
<reference evidence="9 10" key="1">
    <citation type="submission" date="2021-12" db="EMBL/GenBank/DDBJ databases">
        <title>Discovery of the Pendulisporaceae a myxobacterial family with distinct sporulation behavior and unique specialized metabolism.</title>
        <authorList>
            <person name="Garcia R."/>
            <person name="Popoff A."/>
            <person name="Bader C.D."/>
            <person name="Loehr J."/>
            <person name="Walesch S."/>
            <person name="Walt C."/>
            <person name="Boldt J."/>
            <person name="Bunk B."/>
            <person name="Haeckl F.J.F.P.J."/>
            <person name="Gunesch A.P."/>
            <person name="Birkelbach J."/>
            <person name="Nuebel U."/>
            <person name="Pietschmann T."/>
            <person name="Bach T."/>
            <person name="Mueller R."/>
        </authorList>
    </citation>
    <scope>NUCLEOTIDE SEQUENCE [LARGE SCALE GENOMIC DNA]</scope>
    <source>
        <strain evidence="9 10">MSr11954</strain>
    </source>
</reference>
<feature type="region of interest" description="Disordered" evidence="6">
    <location>
        <begin position="410"/>
        <end position="515"/>
    </location>
</feature>
<dbReference type="RefSeq" id="WP_394828513.1">
    <property type="nucleotide sequence ID" value="NZ_CP089984.1"/>
</dbReference>
<name>A0ABZ2M8Q1_9BACT</name>
<proteinExistence type="predicted"/>
<feature type="compositionally biased region" description="Basic and acidic residues" evidence="6">
    <location>
        <begin position="480"/>
        <end position="491"/>
    </location>
</feature>
<feature type="domain" description="Protein kinase" evidence="8">
    <location>
        <begin position="24"/>
        <end position="297"/>
    </location>
</feature>
<evidence type="ECO:0000256" key="3">
    <source>
        <dbReference type="ARBA" id="ARBA00022777"/>
    </source>
</evidence>
<dbReference type="InterPro" id="IPR008271">
    <property type="entry name" value="Ser/Thr_kinase_AS"/>
</dbReference>
<evidence type="ECO:0000256" key="1">
    <source>
        <dbReference type="ARBA" id="ARBA00022679"/>
    </source>
</evidence>
<evidence type="ECO:0000256" key="6">
    <source>
        <dbReference type="SAM" id="MobiDB-lite"/>
    </source>
</evidence>
<dbReference type="Gene3D" id="1.10.510.10">
    <property type="entry name" value="Transferase(Phosphotransferase) domain 1"/>
    <property type="match status" value="1"/>
</dbReference>
<keyword evidence="1" id="KW-0808">Transferase</keyword>
<keyword evidence="10" id="KW-1185">Reference proteome</keyword>
<keyword evidence="7" id="KW-0472">Membrane</keyword>
<evidence type="ECO:0000256" key="2">
    <source>
        <dbReference type="ARBA" id="ARBA00022741"/>
    </source>
</evidence>
<evidence type="ECO:0000313" key="9">
    <source>
        <dbReference type="EMBL" id="WXB18888.1"/>
    </source>
</evidence>
<dbReference type="PROSITE" id="PS50011">
    <property type="entry name" value="PROTEIN_KINASE_DOM"/>
    <property type="match status" value="1"/>
</dbReference>
<evidence type="ECO:0000256" key="5">
    <source>
        <dbReference type="PROSITE-ProRule" id="PRU10141"/>
    </source>
</evidence>
<dbReference type="Pfam" id="PF00069">
    <property type="entry name" value="Pkinase"/>
    <property type="match status" value="1"/>
</dbReference>
<dbReference type="EMBL" id="CP089984">
    <property type="protein sequence ID" value="WXB18888.1"/>
    <property type="molecule type" value="Genomic_DNA"/>
</dbReference>
<dbReference type="Gene3D" id="3.30.200.20">
    <property type="entry name" value="Phosphorylase Kinase, domain 1"/>
    <property type="match status" value="1"/>
</dbReference>
<dbReference type="PANTHER" id="PTHR43289:SF6">
    <property type="entry name" value="SERINE_THREONINE-PROTEIN KINASE NEKL-3"/>
    <property type="match status" value="1"/>
</dbReference>
<evidence type="ECO:0000313" key="10">
    <source>
        <dbReference type="Proteomes" id="UP001370348"/>
    </source>
</evidence>
<dbReference type="PANTHER" id="PTHR43289">
    <property type="entry name" value="MITOGEN-ACTIVATED PROTEIN KINASE KINASE KINASE 20-RELATED"/>
    <property type="match status" value="1"/>
</dbReference>
<keyword evidence="7" id="KW-1133">Transmembrane helix</keyword>
<evidence type="ECO:0000256" key="4">
    <source>
        <dbReference type="ARBA" id="ARBA00022840"/>
    </source>
</evidence>
<dbReference type="CDD" id="cd14014">
    <property type="entry name" value="STKc_PknB_like"/>
    <property type="match status" value="1"/>
</dbReference>
<keyword evidence="3 9" id="KW-0418">Kinase</keyword>
<dbReference type="Proteomes" id="UP001370348">
    <property type="component" value="Chromosome"/>
</dbReference>
<evidence type="ECO:0000259" key="8">
    <source>
        <dbReference type="PROSITE" id="PS50011"/>
    </source>
</evidence>
<keyword evidence="2 5" id="KW-0547">Nucleotide-binding</keyword>